<sequence length="356" mass="39483">MAGKNAKRITGKGQKNPRKKTATRGDHLVLSDGDESANMSLFGPVDEAAIPDLSEEARTSNQAVKTTTPSSIVLARRPAIPTNYIPSVMMNAPLYSGAELCEMVRALNDVIRQTAATVTDASFEYSEVEEGKRPNNTAKQFIKSSMFNRIYHAKGGLQKGLLQKGLEGVMVVACCEMLAAWSKDKTESEKLYNLYKHKIQQNGYWRAMTKKAVKLSLHENVENDLSKCLERVVKQILAIPGRWRDQLQPRIKQGIRDVCQAAMRLDVVLSEDPTDDDWEVFYALPDSKFDTETTEPIPDGEMSVSQGLVLCPTDLGLRRANFTNVSSVPSGSVKMEGTNPRVHWQIILKAKALVRG</sequence>
<evidence type="ECO:0000256" key="1">
    <source>
        <dbReference type="SAM" id="MobiDB-lite"/>
    </source>
</evidence>
<feature type="region of interest" description="Disordered" evidence="1">
    <location>
        <begin position="1"/>
        <end position="35"/>
    </location>
</feature>
<feature type="compositionally biased region" description="Basic residues" evidence="1">
    <location>
        <begin position="1"/>
        <end position="22"/>
    </location>
</feature>
<evidence type="ECO:0000313" key="2">
    <source>
        <dbReference type="EMBL" id="KAG7091413.1"/>
    </source>
</evidence>
<keyword evidence="3" id="KW-1185">Reference proteome</keyword>
<comment type="caution">
    <text evidence="2">The sequence shown here is derived from an EMBL/GenBank/DDBJ whole genome shotgun (WGS) entry which is preliminary data.</text>
</comment>
<dbReference type="AlphaFoldDB" id="A0A9P7URH7"/>
<dbReference type="EMBL" id="CM032186">
    <property type="protein sequence ID" value="KAG7091413.1"/>
    <property type="molecule type" value="Genomic_DNA"/>
</dbReference>
<name>A0A9P7URH7_9AGAR</name>
<dbReference type="OrthoDB" id="3147752at2759"/>
<accession>A0A9P7URH7</accession>
<gene>
    <name evidence="2" type="ORF">E1B28_010450</name>
</gene>
<dbReference type="GeneID" id="66079526"/>
<dbReference type="KEGG" id="more:E1B28_010450"/>
<reference evidence="2" key="1">
    <citation type="journal article" date="2021" name="Genome Biol. Evol.">
        <title>The assembled and annotated genome of the fairy-ring fungus Marasmius oreades.</title>
        <authorList>
            <person name="Hiltunen M."/>
            <person name="Ament-Velasquez S.L."/>
            <person name="Johannesson H."/>
        </authorList>
    </citation>
    <scope>NUCLEOTIDE SEQUENCE</scope>
    <source>
        <strain evidence="2">03SP1</strain>
    </source>
</reference>
<organism evidence="2 3">
    <name type="scientific">Marasmius oreades</name>
    <name type="common">fairy-ring Marasmius</name>
    <dbReference type="NCBI Taxonomy" id="181124"/>
    <lineage>
        <taxon>Eukaryota</taxon>
        <taxon>Fungi</taxon>
        <taxon>Dikarya</taxon>
        <taxon>Basidiomycota</taxon>
        <taxon>Agaricomycotina</taxon>
        <taxon>Agaricomycetes</taxon>
        <taxon>Agaricomycetidae</taxon>
        <taxon>Agaricales</taxon>
        <taxon>Marasmiineae</taxon>
        <taxon>Marasmiaceae</taxon>
        <taxon>Marasmius</taxon>
    </lineage>
</organism>
<proteinExistence type="predicted"/>
<protein>
    <submittedName>
        <fullName evidence="2">Uncharacterized protein</fullName>
    </submittedName>
</protein>
<dbReference type="Proteomes" id="UP001049176">
    <property type="component" value="Chromosome 6"/>
</dbReference>
<evidence type="ECO:0000313" key="3">
    <source>
        <dbReference type="Proteomes" id="UP001049176"/>
    </source>
</evidence>
<dbReference type="RefSeq" id="XP_043007883.1">
    <property type="nucleotide sequence ID" value="XM_043155417.1"/>
</dbReference>